<keyword evidence="3 6" id="KW-0812">Transmembrane</keyword>
<comment type="subunit">
    <text evidence="6">Tightly associated with the cellulose synthase catalytic subunit.</text>
</comment>
<sequence>MNIRNMRKRNRDSNARHFFSLIGSKTILYTISFFLLSWLLALHNAISAENPTSPVATSNTRNFKLNKLIKVETVVMQGNRPSFNFYIPIPKSWQVNNLDLNLILQYSPLLENTSTLTMSVGDVPIDSIFLTKDKQQPIHWNVTIPKEYISPKVTTINLNGWFKIGDKICQDTENKGNWVAISGNSDIVYHYMKSDWQPALLNFPQPFIHLDAPYQDVVTLVLPNHLTDTSFFPYFDFANILAQKASWRGVSFDLIHINELGQKTLTHPAVLAATADNVNFTTIGQPSLLRLKNQQWVNLDGSVLPENSGFIWLTQYQQQPLLVISSNSTEGLNNTIRTLRSGLMQKMVNEPSFFLVKNKIDLPENFENRSAITFQDLGYKDNMVFGVGQNALSYQFNLPAQFFGKNNSLNLVYSHSPFLEKIKLSSLSVNLNGVPIGGVELVPDSEDIKTLKLPLPANNLVVGKNNLTINFVLSLASSWCSKDYLDQAWGIIYQNSNLEFSSEDEDILDKPQLKDWPSLMTGNVFVSLPSEEEAYNNEKLVNNLINFSSNLKNNTSLALLNHSKFEKSKIASYNTLFFTTAKSHSLFIEHLKKLFKNFLVSLKNTKDPVLTDIDKSVFENAFLKSQGIGFARIWGEEADSNIHQMILYGYSPADLNFAVRLLDNGFKRESLSGDLAVSFQNGSFTSLSPEDIQSQTESEATMKKVTQVTSHVVLYVLILFLALIIIGLILRIFRKKSDD</sequence>
<dbReference type="GO" id="GO:0005886">
    <property type="term" value="C:plasma membrane"/>
    <property type="evidence" value="ECO:0007669"/>
    <property type="project" value="UniProtKB-SubCell"/>
</dbReference>
<evidence type="ECO:0000313" key="7">
    <source>
        <dbReference type="EMBL" id="KTC78447.1"/>
    </source>
</evidence>
<keyword evidence="6" id="KW-0997">Cell inner membrane</keyword>
<dbReference type="RefSeq" id="WP_058466514.1">
    <property type="nucleotide sequence ID" value="NZ_CAAAHQ010000026.1"/>
</dbReference>
<keyword evidence="5 6" id="KW-0472">Membrane</keyword>
<comment type="function">
    <text evidence="6">Binds the cellulose synthase activator, bis-(3'-5') cyclic diguanylic acid (c-di-GMP).</text>
</comment>
<dbReference type="Pfam" id="PF03170">
    <property type="entry name" value="BcsB"/>
    <property type="match status" value="1"/>
</dbReference>
<evidence type="ECO:0000256" key="6">
    <source>
        <dbReference type="RuleBase" id="RU365021"/>
    </source>
</evidence>
<dbReference type="EMBL" id="LNXX01000054">
    <property type="protein sequence ID" value="KTC78447.1"/>
    <property type="molecule type" value="Genomic_DNA"/>
</dbReference>
<keyword evidence="9" id="KW-1185">Reference proteome</keyword>
<reference evidence="7 9" key="1">
    <citation type="submission" date="2015-11" db="EMBL/GenBank/DDBJ databases">
        <title>Genomic analysis of 38 Legionella species identifies large and diverse effector repertoires.</title>
        <authorList>
            <person name="Burstein D."/>
            <person name="Amaro F."/>
            <person name="Zusman T."/>
            <person name="Lifshitz Z."/>
            <person name="Cohen O."/>
            <person name="Gilbert J.A."/>
            <person name="Pupko T."/>
            <person name="Shuman H.A."/>
            <person name="Segal G."/>
        </authorList>
    </citation>
    <scope>NUCLEOTIDE SEQUENCE [LARGE SCALE GENOMIC DNA]</scope>
    <source>
        <strain evidence="7 9">CDC#72-OH-14</strain>
    </source>
</reference>
<dbReference type="UniPathway" id="UPA00694"/>
<evidence type="ECO:0000256" key="5">
    <source>
        <dbReference type="ARBA" id="ARBA00023136"/>
    </source>
</evidence>
<evidence type="ECO:0000256" key="2">
    <source>
        <dbReference type="ARBA" id="ARBA00022475"/>
    </source>
</evidence>
<gene>
    <name evidence="7" type="ORF">Lcin_3424</name>
    <name evidence="8" type="ORF">NCTC12438_03065</name>
</gene>
<evidence type="ECO:0000313" key="10">
    <source>
        <dbReference type="Proteomes" id="UP000255316"/>
    </source>
</evidence>
<dbReference type="GO" id="GO:0006011">
    <property type="term" value="P:UDP-alpha-D-glucose metabolic process"/>
    <property type="evidence" value="ECO:0007669"/>
    <property type="project" value="InterPro"/>
</dbReference>
<keyword evidence="2 6" id="KW-1003">Cell membrane</keyword>
<evidence type="ECO:0000256" key="3">
    <source>
        <dbReference type="ARBA" id="ARBA00022692"/>
    </source>
</evidence>
<reference evidence="8 10" key="2">
    <citation type="submission" date="2018-06" db="EMBL/GenBank/DDBJ databases">
        <authorList>
            <consortium name="Pathogen Informatics"/>
            <person name="Doyle S."/>
        </authorList>
    </citation>
    <scope>NUCLEOTIDE SEQUENCE [LARGE SCALE GENOMIC DNA]</scope>
    <source>
        <strain evidence="8 10">NCTC12438</strain>
    </source>
</reference>
<comment type="pathway">
    <text evidence="6">Glycan metabolism; bacterial cellulose biosynthesis.</text>
</comment>
<keyword evidence="6" id="KW-0135">Cellulose biosynthesis</keyword>
<organism evidence="8 10">
    <name type="scientific">Legionella cincinnatiensis</name>
    <dbReference type="NCBI Taxonomy" id="28085"/>
    <lineage>
        <taxon>Bacteria</taxon>
        <taxon>Pseudomonadati</taxon>
        <taxon>Pseudomonadota</taxon>
        <taxon>Gammaproteobacteria</taxon>
        <taxon>Legionellales</taxon>
        <taxon>Legionellaceae</taxon>
        <taxon>Legionella</taxon>
    </lineage>
</organism>
<evidence type="ECO:0000256" key="1">
    <source>
        <dbReference type="ARBA" id="ARBA00004162"/>
    </source>
</evidence>
<dbReference type="PANTHER" id="PTHR39083">
    <property type="entry name" value="CYCLIC DI-GMP-BINDING PROTEIN"/>
    <property type="match status" value="1"/>
</dbReference>
<dbReference type="Gene3D" id="2.60.120.260">
    <property type="entry name" value="Galactose-binding domain-like"/>
    <property type="match status" value="2"/>
</dbReference>
<evidence type="ECO:0000313" key="8">
    <source>
        <dbReference type="EMBL" id="STX36433.1"/>
    </source>
</evidence>
<proteinExistence type="inferred from homology"/>
<comment type="similarity">
    <text evidence="6">Belongs to the AcsB/BcsB family.</text>
</comment>
<feature type="transmembrane region" description="Helical" evidence="6">
    <location>
        <begin position="712"/>
        <end position="733"/>
    </location>
</feature>
<dbReference type="STRING" id="28085.Lcin_3424"/>
<dbReference type="OrthoDB" id="5653546at2"/>
<comment type="subcellular location">
    <subcellularLocation>
        <location evidence="6">Cell inner membrane</location>
    </subcellularLocation>
    <subcellularLocation>
        <location evidence="1">Cell membrane</location>
        <topology evidence="1">Single-pass membrane protein</topology>
    </subcellularLocation>
</comment>
<dbReference type="Proteomes" id="UP000255316">
    <property type="component" value="Unassembled WGS sequence"/>
</dbReference>
<dbReference type="AlphaFoldDB" id="A0A378IN11"/>
<dbReference type="Proteomes" id="UP000054854">
    <property type="component" value="Unassembled WGS sequence"/>
</dbReference>
<dbReference type="InterPro" id="IPR018513">
    <property type="entry name" value="Cell_synthase_bac"/>
</dbReference>
<keyword evidence="6" id="KW-0973">c-di-GMP</keyword>
<protein>
    <recommendedName>
        <fullName evidence="6">Cyclic di-GMP-binding protein</fullName>
    </recommendedName>
    <alternativeName>
        <fullName evidence="6">Cellulose synthase regulatory subunit</fullName>
    </alternativeName>
</protein>
<evidence type="ECO:0000313" key="9">
    <source>
        <dbReference type="Proteomes" id="UP000054854"/>
    </source>
</evidence>
<evidence type="ECO:0000256" key="4">
    <source>
        <dbReference type="ARBA" id="ARBA00022989"/>
    </source>
</evidence>
<accession>A0A378IN11</accession>
<dbReference type="GO" id="GO:0030244">
    <property type="term" value="P:cellulose biosynthetic process"/>
    <property type="evidence" value="ECO:0007669"/>
    <property type="project" value="UniProtKB-KW"/>
</dbReference>
<dbReference type="EMBL" id="UGNX01000001">
    <property type="protein sequence ID" value="STX36433.1"/>
    <property type="molecule type" value="Genomic_DNA"/>
</dbReference>
<name>A0A378IN11_9GAMM</name>
<keyword evidence="4 6" id="KW-1133">Transmembrane helix</keyword>
<dbReference type="PANTHER" id="PTHR39083:SF1">
    <property type="entry name" value="CYCLIC DI-GMP-BINDING PROTEIN"/>
    <property type="match status" value="1"/>
</dbReference>